<feature type="transmembrane region" description="Helical" evidence="1">
    <location>
        <begin position="307"/>
        <end position="329"/>
    </location>
</feature>
<feature type="transmembrane region" description="Helical" evidence="1">
    <location>
        <begin position="34"/>
        <end position="56"/>
    </location>
</feature>
<name>A0ABQ8IX29_DERPT</name>
<comment type="caution">
    <text evidence="2">The sequence shown here is derived from an EMBL/GenBank/DDBJ whole genome shotgun (WGS) entry which is preliminary data.</text>
</comment>
<feature type="transmembrane region" description="Helical" evidence="1">
    <location>
        <begin position="341"/>
        <end position="360"/>
    </location>
</feature>
<dbReference type="Proteomes" id="UP000887458">
    <property type="component" value="Unassembled WGS sequence"/>
</dbReference>
<keyword evidence="1" id="KW-1133">Transmembrane helix</keyword>
<reference evidence="2 3" key="2">
    <citation type="journal article" date="2022" name="Mol. Biol. Evol.">
        <title>Comparative Genomics Reveals Insights into the Divergent Evolution of Astigmatic Mites and Household Pest Adaptations.</title>
        <authorList>
            <person name="Xiong Q."/>
            <person name="Wan A.T."/>
            <person name="Liu X."/>
            <person name="Fung C.S."/>
            <person name="Xiao X."/>
            <person name="Malainual N."/>
            <person name="Hou J."/>
            <person name="Wang L."/>
            <person name="Wang M."/>
            <person name="Yang K.Y."/>
            <person name="Cui Y."/>
            <person name="Leung E.L."/>
            <person name="Nong W."/>
            <person name="Shin S.K."/>
            <person name="Au S.W."/>
            <person name="Jeong K.Y."/>
            <person name="Chew F.T."/>
            <person name="Hui J.H."/>
            <person name="Leung T.F."/>
            <person name="Tungtrongchitr A."/>
            <person name="Zhong N."/>
            <person name="Liu Z."/>
            <person name="Tsui S.K."/>
        </authorList>
    </citation>
    <scope>NUCLEOTIDE SEQUENCE [LARGE SCALE GENOMIC DNA]</scope>
    <source>
        <strain evidence="2">Derp</strain>
    </source>
</reference>
<feature type="transmembrane region" description="Helical" evidence="1">
    <location>
        <begin position="162"/>
        <end position="182"/>
    </location>
</feature>
<sequence length="668" mass="80798">MDYYFINNIDYNEKQLLLIMRQYLQKFFIISDQMANILCRFVTYLMINIFIFYTYFSCKFYLENKVNLYQLLFSIPLFIIFYRNTKHCATNFMTMSFILFLVELHKVRLKQLMLESKKSLKQSSKSMNLNEKLRKIFWNRFQYKYVNLYAETACINHTVSIVLFYMEMLSKFAIVISCIFLSRQYRLNWFNTASLLAIMGIFFLMVGMNLRIAILPKYDDKCGQFILYGLARSQWKRFRSIDYKSIKKCLLWRHWIKSNLFVQTMTENQFGFSCGQLFFIKKFKYFEMLMLNLPLILMFYKKICLNAWLAIISQSILIIGSNSPYLIDFKYIDEILDVQRLDYVLIQTIIMFILLEYMWFEMFKKIINYHSYFTNFLLLNSTFNEQQQIQQKYRQYLIDFFRKTNQIAIYSCKISLFSLINMAIACIYFACYLYFIGKIDKIQLIITIPIYLIYVRHIIFILCQLFVSINFLVFLIEYLIIRFRQLCQLSNELEIRNRIFFWKQFHYKYIKLYHETYQLNGTVQTVLFIIGIISKSAAIIALIFFSRQEKFGIHNTLAIINLAFISIYSNILFIRVSRMPTLNQQCTKSLTKWLARKQFCLNEIPFKFKRLLLWQQIIKKNLFIETMIENGFGFTCGQIFLVTKYEFVKLILMDIPFFTLFYKKICMK</sequence>
<evidence type="ECO:0000313" key="3">
    <source>
        <dbReference type="Proteomes" id="UP000887458"/>
    </source>
</evidence>
<evidence type="ECO:0000256" key="1">
    <source>
        <dbReference type="SAM" id="Phobius"/>
    </source>
</evidence>
<organism evidence="2 3">
    <name type="scientific">Dermatophagoides pteronyssinus</name>
    <name type="common">European house dust mite</name>
    <dbReference type="NCBI Taxonomy" id="6956"/>
    <lineage>
        <taxon>Eukaryota</taxon>
        <taxon>Metazoa</taxon>
        <taxon>Ecdysozoa</taxon>
        <taxon>Arthropoda</taxon>
        <taxon>Chelicerata</taxon>
        <taxon>Arachnida</taxon>
        <taxon>Acari</taxon>
        <taxon>Acariformes</taxon>
        <taxon>Sarcoptiformes</taxon>
        <taxon>Astigmata</taxon>
        <taxon>Psoroptidia</taxon>
        <taxon>Analgoidea</taxon>
        <taxon>Pyroglyphidae</taxon>
        <taxon>Dermatophagoidinae</taxon>
        <taxon>Dermatophagoides</taxon>
    </lineage>
</organism>
<keyword evidence="1" id="KW-0812">Transmembrane</keyword>
<gene>
    <name evidence="2" type="ORF">DERP_008827</name>
</gene>
<accession>A0ABQ8IX29</accession>
<feature type="transmembrane region" description="Helical" evidence="1">
    <location>
        <begin position="188"/>
        <end position="208"/>
    </location>
</feature>
<feature type="transmembrane region" description="Helical" evidence="1">
    <location>
        <begin position="458"/>
        <end position="481"/>
    </location>
</feature>
<feature type="transmembrane region" description="Helical" evidence="1">
    <location>
        <begin position="414"/>
        <end position="437"/>
    </location>
</feature>
<dbReference type="EMBL" id="NJHN03000107">
    <property type="protein sequence ID" value="KAH9414630.1"/>
    <property type="molecule type" value="Genomic_DNA"/>
</dbReference>
<reference evidence="2 3" key="1">
    <citation type="journal article" date="2018" name="J. Allergy Clin. Immunol.">
        <title>High-quality assembly of Dermatophagoides pteronyssinus genome and transcriptome reveals a wide range of novel allergens.</title>
        <authorList>
            <person name="Liu X.Y."/>
            <person name="Yang K.Y."/>
            <person name="Wang M.Q."/>
            <person name="Kwok J.S."/>
            <person name="Zeng X."/>
            <person name="Yang Z."/>
            <person name="Xiao X.J."/>
            <person name="Lau C.P."/>
            <person name="Li Y."/>
            <person name="Huang Z.M."/>
            <person name="Ba J.G."/>
            <person name="Yim A.K."/>
            <person name="Ouyang C.Y."/>
            <person name="Ngai S.M."/>
            <person name="Chan T.F."/>
            <person name="Leung E.L."/>
            <person name="Liu L."/>
            <person name="Liu Z.G."/>
            <person name="Tsui S.K."/>
        </authorList>
    </citation>
    <scope>NUCLEOTIDE SEQUENCE [LARGE SCALE GENOMIC DNA]</scope>
    <source>
        <strain evidence="2">Derp</strain>
    </source>
</reference>
<feature type="transmembrane region" description="Helical" evidence="1">
    <location>
        <begin position="68"/>
        <end position="85"/>
    </location>
</feature>
<feature type="transmembrane region" description="Helical" evidence="1">
    <location>
        <begin position="557"/>
        <end position="576"/>
    </location>
</feature>
<feature type="transmembrane region" description="Helical" evidence="1">
    <location>
        <begin position="526"/>
        <end position="545"/>
    </location>
</feature>
<keyword evidence="3" id="KW-1185">Reference proteome</keyword>
<evidence type="ECO:0000313" key="2">
    <source>
        <dbReference type="EMBL" id="KAH9414630.1"/>
    </source>
</evidence>
<proteinExistence type="predicted"/>
<keyword evidence="1" id="KW-0472">Membrane</keyword>
<protein>
    <submittedName>
        <fullName evidence="2">Uncharacterized protein</fullName>
    </submittedName>
</protein>